<dbReference type="Proteomes" id="UP000799779">
    <property type="component" value="Unassembled WGS sequence"/>
</dbReference>
<feature type="region of interest" description="Disordered" evidence="1">
    <location>
        <begin position="89"/>
        <end position="109"/>
    </location>
</feature>
<dbReference type="EMBL" id="ML977636">
    <property type="protein sequence ID" value="KAF1995636.1"/>
    <property type="molecule type" value="Genomic_DNA"/>
</dbReference>
<organism evidence="2 3">
    <name type="scientific">Amniculicola lignicola CBS 123094</name>
    <dbReference type="NCBI Taxonomy" id="1392246"/>
    <lineage>
        <taxon>Eukaryota</taxon>
        <taxon>Fungi</taxon>
        <taxon>Dikarya</taxon>
        <taxon>Ascomycota</taxon>
        <taxon>Pezizomycotina</taxon>
        <taxon>Dothideomycetes</taxon>
        <taxon>Pleosporomycetidae</taxon>
        <taxon>Pleosporales</taxon>
        <taxon>Amniculicolaceae</taxon>
        <taxon>Amniculicola</taxon>
    </lineage>
</organism>
<name>A0A6A5WDB7_9PLEO</name>
<protein>
    <submittedName>
        <fullName evidence="2">Uncharacterized protein</fullName>
    </submittedName>
</protein>
<evidence type="ECO:0000313" key="2">
    <source>
        <dbReference type="EMBL" id="KAF1995636.1"/>
    </source>
</evidence>
<dbReference type="AlphaFoldDB" id="A0A6A5WDB7"/>
<sequence>MATSSEPGRCVLGSWCCERRSGKFGGQATASRPVVSRMRGPVKSPLQLPNNADPLPFCGAYVFLFESLGGQQVRGQHSEVFWRRESSHPRACGARTGPKGGAGPADAGSTPAAAMLHAARSGRFYVPNAPADISDIVPSGLPVSACDANMSIQRRWANGTAGLHGGGRGSGVREGRCLGDPHLASPAGAKE</sequence>
<gene>
    <name evidence="2" type="ORF">P154DRAFT_341931</name>
</gene>
<evidence type="ECO:0000313" key="3">
    <source>
        <dbReference type="Proteomes" id="UP000799779"/>
    </source>
</evidence>
<proteinExistence type="predicted"/>
<accession>A0A6A5WDB7</accession>
<keyword evidence="3" id="KW-1185">Reference proteome</keyword>
<reference evidence="2" key="1">
    <citation type="journal article" date="2020" name="Stud. Mycol.">
        <title>101 Dothideomycetes genomes: a test case for predicting lifestyles and emergence of pathogens.</title>
        <authorList>
            <person name="Haridas S."/>
            <person name="Albert R."/>
            <person name="Binder M."/>
            <person name="Bloem J."/>
            <person name="Labutti K."/>
            <person name="Salamov A."/>
            <person name="Andreopoulos B."/>
            <person name="Baker S."/>
            <person name="Barry K."/>
            <person name="Bills G."/>
            <person name="Bluhm B."/>
            <person name="Cannon C."/>
            <person name="Castanera R."/>
            <person name="Culley D."/>
            <person name="Daum C."/>
            <person name="Ezra D."/>
            <person name="Gonzalez J."/>
            <person name="Henrissat B."/>
            <person name="Kuo A."/>
            <person name="Liang C."/>
            <person name="Lipzen A."/>
            <person name="Lutzoni F."/>
            <person name="Magnuson J."/>
            <person name="Mondo S."/>
            <person name="Nolan M."/>
            <person name="Ohm R."/>
            <person name="Pangilinan J."/>
            <person name="Park H.-J."/>
            <person name="Ramirez L."/>
            <person name="Alfaro M."/>
            <person name="Sun H."/>
            <person name="Tritt A."/>
            <person name="Yoshinaga Y."/>
            <person name="Zwiers L.-H."/>
            <person name="Turgeon B."/>
            <person name="Goodwin S."/>
            <person name="Spatafora J."/>
            <person name="Crous P."/>
            <person name="Grigoriev I."/>
        </authorList>
    </citation>
    <scope>NUCLEOTIDE SEQUENCE</scope>
    <source>
        <strain evidence="2">CBS 123094</strain>
    </source>
</reference>
<evidence type="ECO:0000256" key="1">
    <source>
        <dbReference type="SAM" id="MobiDB-lite"/>
    </source>
</evidence>
<feature type="region of interest" description="Disordered" evidence="1">
    <location>
        <begin position="163"/>
        <end position="191"/>
    </location>
</feature>